<evidence type="ECO:0000256" key="2">
    <source>
        <dbReference type="ARBA" id="ARBA00022475"/>
    </source>
</evidence>
<evidence type="ECO:0000313" key="9">
    <source>
        <dbReference type="EMBL" id="TWE13168.1"/>
    </source>
</evidence>
<dbReference type="OrthoDB" id="5187110at2"/>
<evidence type="ECO:0000259" key="8">
    <source>
        <dbReference type="Pfam" id="PF06271"/>
    </source>
</evidence>
<feature type="region of interest" description="Disordered" evidence="6">
    <location>
        <begin position="1"/>
        <end position="27"/>
    </location>
</feature>
<feature type="domain" description="RDD" evidence="8">
    <location>
        <begin position="41"/>
        <end position="148"/>
    </location>
</feature>
<reference evidence="9 10" key="1">
    <citation type="submission" date="2019-06" db="EMBL/GenBank/DDBJ databases">
        <title>Sequencing the genomes of 1000 actinobacteria strains.</title>
        <authorList>
            <person name="Klenk H.-P."/>
        </authorList>
    </citation>
    <scope>NUCLEOTIDE SEQUENCE [LARGE SCALE GENOMIC DNA]</scope>
    <source>
        <strain evidence="9 10">DSM 19560</strain>
    </source>
</reference>
<accession>A0A561EC31</accession>
<gene>
    <name evidence="9" type="ORF">BKA23_1997</name>
</gene>
<dbReference type="Proteomes" id="UP000318297">
    <property type="component" value="Unassembled WGS sequence"/>
</dbReference>
<dbReference type="GO" id="GO:0005886">
    <property type="term" value="C:plasma membrane"/>
    <property type="evidence" value="ECO:0007669"/>
    <property type="project" value="UniProtKB-SubCell"/>
</dbReference>
<dbReference type="InterPro" id="IPR051791">
    <property type="entry name" value="Pra-immunoreactive"/>
</dbReference>
<feature type="transmembrane region" description="Helical" evidence="7">
    <location>
        <begin position="76"/>
        <end position="97"/>
    </location>
</feature>
<evidence type="ECO:0000256" key="1">
    <source>
        <dbReference type="ARBA" id="ARBA00004651"/>
    </source>
</evidence>
<dbReference type="PANTHER" id="PTHR36115:SF6">
    <property type="entry name" value="PROLINE-RICH ANTIGEN HOMOLOG"/>
    <property type="match status" value="1"/>
</dbReference>
<dbReference type="AlphaFoldDB" id="A0A561EC31"/>
<keyword evidence="4 7" id="KW-1133">Transmembrane helix</keyword>
<keyword evidence="2" id="KW-1003">Cell membrane</keyword>
<evidence type="ECO:0000256" key="7">
    <source>
        <dbReference type="SAM" id="Phobius"/>
    </source>
</evidence>
<keyword evidence="3 7" id="KW-0812">Transmembrane</keyword>
<feature type="transmembrane region" description="Helical" evidence="7">
    <location>
        <begin position="42"/>
        <end position="64"/>
    </location>
</feature>
<evidence type="ECO:0000256" key="5">
    <source>
        <dbReference type="ARBA" id="ARBA00023136"/>
    </source>
</evidence>
<dbReference type="InterPro" id="IPR016795">
    <property type="entry name" value="UCP021697"/>
</dbReference>
<evidence type="ECO:0000256" key="3">
    <source>
        <dbReference type="ARBA" id="ARBA00022692"/>
    </source>
</evidence>
<protein>
    <submittedName>
        <fullName evidence="9">RDD family protein</fullName>
    </submittedName>
</protein>
<dbReference type="PANTHER" id="PTHR36115">
    <property type="entry name" value="PROLINE-RICH ANTIGEN HOMOLOG-RELATED"/>
    <property type="match status" value="1"/>
</dbReference>
<name>A0A561EC31_9MICO</name>
<evidence type="ECO:0000256" key="6">
    <source>
        <dbReference type="SAM" id="MobiDB-lite"/>
    </source>
</evidence>
<proteinExistence type="predicted"/>
<dbReference type="Pfam" id="PF06271">
    <property type="entry name" value="RDD"/>
    <property type="match status" value="1"/>
</dbReference>
<dbReference type="EMBL" id="VIVQ01000001">
    <property type="protein sequence ID" value="TWE13168.1"/>
    <property type="molecule type" value="Genomic_DNA"/>
</dbReference>
<comment type="caution">
    <text evidence="9">The sequence shown here is derived from an EMBL/GenBank/DDBJ whole genome shotgun (WGS) entry which is preliminary data.</text>
</comment>
<sequence length="155" mass="16803">MAELRSWLVTQRDSETNPASGGGYPGEMLGMPPTGRGSLGRLWPRVLALLIDWLLCSLIAAGLFGYRFGGHGANGFVPLAVFFVENVLLVGTIGSTVGHRICGLQVRRLQDRLNGPVSALIRSVLLCLVIPAVIWDRDGRGLHDRVAGTVLQRFR</sequence>
<dbReference type="InterPro" id="IPR010432">
    <property type="entry name" value="RDD"/>
</dbReference>
<keyword evidence="10" id="KW-1185">Reference proteome</keyword>
<feature type="compositionally biased region" description="Polar residues" evidence="6">
    <location>
        <begin position="8"/>
        <end position="19"/>
    </location>
</feature>
<evidence type="ECO:0000313" key="10">
    <source>
        <dbReference type="Proteomes" id="UP000318297"/>
    </source>
</evidence>
<feature type="transmembrane region" description="Helical" evidence="7">
    <location>
        <begin position="117"/>
        <end position="135"/>
    </location>
</feature>
<organism evidence="9 10">
    <name type="scientific">Rudaeicoccus suwonensis</name>
    <dbReference type="NCBI Taxonomy" id="657409"/>
    <lineage>
        <taxon>Bacteria</taxon>
        <taxon>Bacillati</taxon>
        <taxon>Actinomycetota</taxon>
        <taxon>Actinomycetes</taxon>
        <taxon>Micrococcales</taxon>
        <taxon>Dermacoccaceae</taxon>
        <taxon>Rudaeicoccus</taxon>
    </lineage>
</organism>
<comment type="subcellular location">
    <subcellularLocation>
        <location evidence="1">Cell membrane</location>
        <topology evidence="1">Multi-pass membrane protein</topology>
    </subcellularLocation>
</comment>
<evidence type="ECO:0000256" key="4">
    <source>
        <dbReference type="ARBA" id="ARBA00022989"/>
    </source>
</evidence>
<dbReference type="PIRSF" id="PIRSF021697">
    <property type="entry name" value="UCP021697"/>
    <property type="match status" value="1"/>
</dbReference>
<keyword evidence="5 7" id="KW-0472">Membrane</keyword>